<feature type="transmembrane region" description="Helical" evidence="1">
    <location>
        <begin position="92"/>
        <end position="110"/>
    </location>
</feature>
<evidence type="ECO:0008006" key="4">
    <source>
        <dbReference type="Google" id="ProtNLM"/>
    </source>
</evidence>
<sequence length="161" mass="18998">MDTLAHGLWTNVIYQRQRSIDRWWAIFFGVAPDLFSFGPFFVTRLIDNAWPAGRPSLASIPVYVSIIYSYTHSIVIWLIVFGLVVLWRRGRVWWPLSAWLVHILVDIGTHTYEFFPTPFLFPLSSWKINAINWADPTFMIVNYSLLLLAYLEIYRRRRISS</sequence>
<evidence type="ECO:0000256" key="1">
    <source>
        <dbReference type="SAM" id="Phobius"/>
    </source>
</evidence>
<proteinExistence type="predicted"/>
<comment type="caution">
    <text evidence="2">The sequence shown here is derived from an EMBL/GenBank/DDBJ whole genome shotgun (WGS) entry which is preliminary data.</text>
</comment>
<feature type="transmembrane region" description="Helical" evidence="1">
    <location>
        <begin position="62"/>
        <end position="85"/>
    </location>
</feature>
<gene>
    <name evidence="2" type="ORF">A3I40_04100</name>
</gene>
<evidence type="ECO:0000313" key="3">
    <source>
        <dbReference type="Proteomes" id="UP000178723"/>
    </source>
</evidence>
<keyword evidence="1" id="KW-0812">Transmembrane</keyword>
<dbReference type="STRING" id="1802407.A3I40_04100"/>
<accession>A0A1F7VA89</accession>
<reference evidence="2 3" key="1">
    <citation type="journal article" date="2016" name="Nat. Commun.">
        <title>Thousands of microbial genomes shed light on interconnected biogeochemical processes in an aquifer system.</title>
        <authorList>
            <person name="Anantharaman K."/>
            <person name="Brown C.T."/>
            <person name="Hug L.A."/>
            <person name="Sharon I."/>
            <person name="Castelle C.J."/>
            <person name="Probst A.J."/>
            <person name="Thomas B.C."/>
            <person name="Singh A."/>
            <person name="Wilkins M.J."/>
            <person name="Karaoz U."/>
            <person name="Brodie E.L."/>
            <person name="Williams K.H."/>
            <person name="Hubbard S.S."/>
            <person name="Banfield J.F."/>
        </authorList>
    </citation>
    <scope>NUCLEOTIDE SEQUENCE [LARGE SCALE GENOMIC DNA]</scope>
</reference>
<dbReference type="Proteomes" id="UP000178723">
    <property type="component" value="Unassembled WGS sequence"/>
</dbReference>
<keyword evidence="1" id="KW-1133">Transmembrane helix</keyword>
<keyword evidence="1" id="KW-0472">Membrane</keyword>
<organism evidence="2 3">
    <name type="scientific">Candidatus Uhrbacteria bacterium RIFCSPLOWO2_02_FULL_48_12</name>
    <dbReference type="NCBI Taxonomy" id="1802407"/>
    <lineage>
        <taxon>Bacteria</taxon>
        <taxon>Candidatus Uhriibacteriota</taxon>
    </lineage>
</organism>
<protein>
    <recommendedName>
        <fullName evidence="4">Phospholipase C/D domain-containing protein</fullName>
    </recommendedName>
</protein>
<feature type="transmembrane region" description="Helical" evidence="1">
    <location>
        <begin position="130"/>
        <end position="151"/>
    </location>
</feature>
<dbReference type="AlphaFoldDB" id="A0A1F7VA89"/>
<evidence type="ECO:0000313" key="2">
    <source>
        <dbReference type="EMBL" id="OGL86884.1"/>
    </source>
</evidence>
<dbReference type="EMBL" id="MGEP01000040">
    <property type="protein sequence ID" value="OGL86884.1"/>
    <property type="molecule type" value="Genomic_DNA"/>
</dbReference>
<name>A0A1F7VA89_9BACT</name>
<feature type="transmembrane region" description="Helical" evidence="1">
    <location>
        <begin position="23"/>
        <end position="42"/>
    </location>
</feature>